<dbReference type="PRINTS" id="PR00344">
    <property type="entry name" value="BCTRLSENSOR"/>
</dbReference>
<accession>A0A1M6HZ63</accession>
<reference evidence="16 17" key="1">
    <citation type="submission" date="2016-11" db="EMBL/GenBank/DDBJ databases">
        <authorList>
            <person name="Jaros S."/>
            <person name="Januszkiewicz K."/>
            <person name="Wedrychowicz H."/>
        </authorList>
    </citation>
    <scope>NUCLEOTIDE SEQUENCE [LARGE SCALE GENOMIC DNA]</scope>
    <source>
        <strain evidence="16 17">DSM 21758</strain>
    </source>
</reference>
<feature type="transmembrane region" description="Helical" evidence="14">
    <location>
        <begin position="162"/>
        <end position="186"/>
    </location>
</feature>
<dbReference type="SUPFAM" id="SSF47384">
    <property type="entry name" value="Homodimeric domain of signal transducing histidine kinase"/>
    <property type="match status" value="1"/>
</dbReference>
<evidence type="ECO:0000313" key="16">
    <source>
        <dbReference type="EMBL" id="SHJ27384.1"/>
    </source>
</evidence>
<evidence type="ECO:0000256" key="11">
    <source>
        <dbReference type="ARBA" id="ARBA00022989"/>
    </source>
</evidence>
<dbReference type="EMBL" id="FQZB01000007">
    <property type="protein sequence ID" value="SHJ27384.1"/>
    <property type="molecule type" value="Genomic_DNA"/>
</dbReference>
<dbReference type="InterPro" id="IPR036097">
    <property type="entry name" value="HisK_dim/P_sf"/>
</dbReference>
<evidence type="ECO:0000256" key="7">
    <source>
        <dbReference type="ARBA" id="ARBA00022692"/>
    </source>
</evidence>
<evidence type="ECO:0000256" key="10">
    <source>
        <dbReference type="ARBA" id="ARBA00022840"/>
    </source>
</evidence>
<dbReference type="RefSeq" id="WP_143152471.1">
    <property type="nucleotide sequence ID" value="NZ_FQZB01000007.1"/>
</dbReference>
<evidence type="ECO:0000256" key="5">
    <source>
        <dbReference type="ARBA" id="ARBA00022553"/>
    </source>
</evidence>
<feature type="transmembrane region" description="Helical" evidence="14">
    <location>
        <begin position="12"/>
        <end position="35"/>
    </location>
</feature>
<dbReference type="PROSITE" id="PS50109">
    <property type="entry name" value="HIS_KIN"/>
    <property type="match status" value="1"/>
</dbReference>
<evidence type="ECO:0000256" key="8">
    <source>
        <dbReference type="ARBA" id="ARBA00022741"/>
    </source>
</evidence>
<dbReference type="PANTHER" id="PTHR45528">
    <property type="entry name" value="SENSOR HISTIDINE KINASE CPXA"/>
    <property type="match status" value="1"/>
</dbReference>
<dbReference type="InterPro" id="IPR005467">
    <property type="entry name" value="His_kinase_dom"/>
</dbReference>
<comment type="catalytic activity">
    <reaction evidence="1">
        <text>ATP + protein L-histidine = ADP + protein N-phospho-L-histidine.</text>
        <dbReference type="EC" id="2.7.13.3"/>
    </reaction>
</comment>
<dbReference type="InterPro" id="IPR004358">
    <property type="entry name" value="Sig_transdc_His_kin-like_C"/>
</dbReference>
<keyword evidence="10" id="KW-0067">ATP-binding</keyword>
<dbReference type="EC" id="2.7.13.3" evidence="3"/>
<evidence type="ECO:0000256" key="12">
    <source>
        <dbReference type="ARBA" id="ARBA00023012"/>
    </source>
</evidence>
<dbReference type="Gene3D" id="1.10.8.500">
    <property type="entry name" value="HAMP domain in histidine kinase"/>
    <property type="match status" value="1"/>
</dbReference>
<evidence type="ECO:0000256" key="13">
    <source>
        <dbReference type="ARBA" id="ARBA00023136"/>
    </source>
</evidence>
<sequence>MKRRIKIPLTLELLVIAILTFFLVYSGMYFVLGVFNISTSEVNKFLCPNSFEDKYILESYKRHTKGFENFMFENKEKLKIKDSMNYELNKNFHYDFQGKTVVFLVNSDGEILNSNNNEKLLSIDKNSLKDSLQVKKYGDDIVGVQEVKKIDENLYMIVNYDMVILGGSIFIYIQLVLWPIVFAICAKGRLKYIVSINKGIKKLYDTGFNEKIPLKYNNELTELANTLNNMGNEIKENRENEKEFLLNISHDLRTPLTSILGFLDLIKQKKYDNEEEKERYFGVALEQCLYLKTLINEFFEFSKLKWKNTELNKYKIKLQELLGQVSEGFYPQLKEHDIELNLNFADKSLYREVDIDKFMRVLENILSNAVKYSKRNTVIDINLYEKDNKIFIEFWNTPEEEISVDDSKLIFKRFYKKDKSRNSKGAGLGLAISSEIVKLHGGEMKAIVKNERLGIVIVN</sequence>
<keyword evidence="5" id="KW-0597">Phosphoprotein</keyword>
<keyword evidence="9 16" id="KW-0418">Kinase</keyword>
<keyword evidence="13 14" id="KW-0472">Membrane</keyword>
<dbReference type="OrthoDB" id="9792991at2"/>
<dbReference type="Gene3D" id="3.30.565.10">
    <property type="entry name" value="Histidine kinase-like ATPase, C-terminal domain"/>
    <property type="match status" value="1"/>
</dbReference>
<dbReference type="STRING" id="1121302.SAMN02745163_01633"/>
<dbReference type="GO" id="GO:0000155">
    <property type="term" value="F:phosphorelay sensor kinase activity"/>
    <property type="evidence" value="ECO:0007669"/>
    <property type="project" value="InterPro"/>
</dbReference>
<feature type="domain" description="Histidine kinase" evidence="15">
    <location>
        <begin position="247"/>
        <end position="459"/>
    </location>
</feature>
<dbReference type="Pfam" id="PF02518">
    <property type="entry name" value="HATPase_c"/>
    <property type="match status" value="1"/>
</dbReference>
<evidence type="ECO:0000259" key="15">
    <source>
        <dbReference type="PROSITE" id="PS50109"/>
    </source>
</evidence>
<dbReference type="SUPFAM" id="SSF55874">
    <property type="entry name" value="ATPase domain of HSP90 chaperone/DNA topoisomerase II/histidine kinase"/>
    <property type="match status" value="1"/>
</dbReference>
<comment type="subcellular location">
    <subcellularLocation>
        <location evidence="2">Cell membrane</location>
        <topology evidence="2">Multi-pass membrane protein</topology>
    </subcellularLocation>
</comment>
<dbReference type="GO" id="GO:0005524">
    <property type="term" value="F:ATP binding"/>
    <property type="evidence" value="ECO:0007669"/>
    <property type="project" value="UniProtKB-KW"/>
</dbReference>
<gene>
    <name evidence="16" type="ORF">SAMN02745163_01633</name>
</gene>
<evidence type="ECO:0000256" key="4">
    <source>
        <dbReference type="ARBA" id="ARBA00022475"/>
    </source>
</evidence>
<dbReference type="SMART" id="SM00387">
    <property type="entry name" value="HATPase_c"/>
    <property type="match status" value="1"/>
</dbReference>
<keyword evidence="12" id="KW-0902">Two-component regulatory system</keyword>
<proteinExistence type="predicted"/>
<organism evidence="16 17">
    <name type="scientific">Clostridium cavendishii DSM 21758</name>
    <dbReference type="NCBI Taxonomy" id="1121302"/>
    <lineage>
        <taxon>Bacteria</taxon>
        <taxon>Bacillati</taxon>
        <taxon>Bacillota</taxon>
        <taxon>Clostridia</taxon>
        <taxon>Eubacteriales</taxon>
        <taxon>Clostridiaceae</taxon>
        <taxon>Clostridium</taxon>
    </lineage>
</organism>
<dbReference type="InterPro" id="IPR036890">
    <property type="entry name" value="HATPase_C_sf"/>
</dbReference>
<dbReference type="InterPro" id="IPR050398">
    <property type="entry name" value="HssS/ArlS-like"/>
</dbReference>
<dbReference type="FunFam" id="3.30.565.10:FF:000013">
    <property type="entry name" value="Two-component sensor histidine kinase"/>
    <property type="match status" value="1"/>
</dbReference>
<protein>
    <recommendedName>
        <fullName evidence="3">histidine kinase</fullName>
        <ecNumber evidence="3">2.7.13.3</ecNumber>
    </recommendedName>
</protein>
<keyword evidence="11 14" id="KW-1133">Transmembrane helix</keyword>
<dbReference type="PANTHER" id="PTHR45528:SF1">
    <property type="entry name" value="SENSOR HISTIDINE KINASE CPXA"/>
    <property type="match status" value="1"/>
</dbReference>
<evidence type="ECO:0000313" key="17">
    <source>
        <dbReference type="Proteomes" id="UP000184310"/>
    </source>
</evidence>
<dbReference type="AlphaFoldDB" id="A0A1M6HZ63"/>
<keyword evidence="4" id="KW-1003">Cell membrane</keyword>
<evidence type="ECO:0000256" key="3">
    <source>
        <dbReference type="ARBA" id="ARBA00012438"/>
    </source>
</evidence>
<dbReference type="SMART" id="SM00388">
    <property type="entry name" value="HisKA"/>
    <property type="match status" value="1"/>
</dbReference>
<dbReference type="InterPro" id="IPR003661">
    <property type="entry name" value="HisK_dim/P_dom"/>
</dbReference>
<dbReference type="InterPro" id="IPR003594">
    <property type="entry name" value="HATPase_dom"/>
</dbReference>
<keyword evidence="7 14" id="KW-0812">Transmembrane</keyword>
<evidence type="ECO:0000256" key="2">
    <source>
        <dbReference type="ARBA" id="ARBA00004651"/>
    </source>
</evidence>
<dbReference type="GO" id="GO:0005886">
    <property type="term" value="C:plasma membrane"/>
    <property type="evidence" value="ECO:0007669"/>
    <property type="project" value="UniProtKB-SubCell"/>
</dbReference>
<evidence type="ECO:0000256" key="6">
    <source>
        <dbReference type="ARBA" id="ARBA00022679"/>
    </source>
</evidence>
<evidence type="ECO:0000256" key="14">
    <source>
        <dbReference type="SAM" id="Phobius"/>
    </source>
</evidence>
<name>A0A1M6HZ63_9CLOT</name>
<dbReference type="Pfam" id="PF00512">
    <property type="entry name" value="HisKA"/>
    <property type="match status" value="1"/>
</dbReference>
<dbReference type="Gene3D" id="1.10.287.130">
    <property type="match status" value="1"/>
</dbReference>
<keyword evidence="8" id="KW-0547">Nucleotide-binding</keyword>
<keyword evidence="17" id="KW-1185">Reference proteome</keyword>
<dbReference type="Proteomes" id="UP000184310">
    <property type="component" value="Unassembled WGS sequence"/>
</dbReference>
<evidence type="ECO:0000256" key="1">
    <source>
        <dbReference type="ARBA" id="ARBA00000085"/>
    </source>
</evidence>
<dbReference type="CDD" id="cd00082">
    <property type="entry name" value="HisKA"/>
    <property type="match status" value="1"/>
</dbReference>
<evidence type="ECO:0000256" key="9">
    <source>
        <dbReference type="ARBA" id="ARBA00022777"/>
    </source>
</evidence>
<keyword evidence="6" id="KW-0808">Transferase</keyword>